<accession>A0A9Q3J8D9</accession>
<dbReference type="SUPFAM" id="SSF56672">
    <property type="entry name" value="DNA/RNA polymerases"/>
    <property type="match status" value="1"/>
</dbReference>
<feature type="domain" description="Reverse transcriptase Ty1/copia-type" evidence="1">
    <location>
        <begin position="63"/>
        <end position="194"/>
    </location>
</feature>
<dbReference type="EMBL" id="AVOT02065336">
    <property type="protein sequence ID" value="MBW0557458.1"/>
    <property type="molecule type" value="Genomic_DNA"/>
</dbReference>
<dbReference type="InterPro" id="IPR043502">
    <property type="entry name" value="DNA/RNA_pol_sf"/>
</dbReference>
<gene>
    <name evidence="2" type="ORF">O181_097173</name>
</gene>
<dbReference type="PANTHER" id="PTHR11439:SF483">
    <property type="entry name" value="PEPTIDE SYNTHASE GLIP-LIKE, PUTATIVE (AFU_ORTHOLOGUE AFUA_3G12920)-RELATED"/>
    <property type="match status" value="1"/>
</dbReference>
<evidence type="ECO:0000313" key="2">
    <source>
        <dbReference type="EMBL" id="MBW0557458.1"/>
    </source>
</evidence>
<dbReference type="Pfam" id="PF07727">
    <property type="entry name" value="RVT_2"/>
    <property type="match status" value="1"/>
</dbReference>
<proteinExistence type="predicted"/>
<dbReference type="InterPro" id="IPR013103">
    <property type="entry name" value="RVT_2"/>
</dbReference>
<dbReference type="PANTHER" id="PTHR11439">
    <property type="entry name" value="GAG-POL-RELATED RETROTRANSPOSON"/>
    <property type="match status" value="1"/>
</dbReference>
<evidence type="ECO:0000313" key="3">
    <source>
        <dbReference type="Proteomes" id="UP000765509"/>
    </source>
</evidence>
<feature type="non-terminal residue" evidence="2">
    <location>
        <position position="261"/>
    </location>
</feature>
<evidence type="ECO:0000259" key="1">
    <source>
        <dbReference type="Pfam" id="PF07727"/>
    </source>
</evidence>
<comment type="caution">
    <text evidence="2">The sequence shown here is derived from an EMBL/GenBank/DDBJ whole genome shotgun (WGS) entry which is preliminary data.</text>
</comment>
<dbReference type="AlphaFoldDB" id="A0A9Q3J8D9"/>
<dbReference type="OrthoDB" id="3259620at2759"/>
<name>A0A9Q3J8D9_9BASI</name>
<sequence length="261" mass="29856">MRFLLSHAAITNQKVRQADFVTAYLNSKLPEDESVYIELPDGFVEWLKETKPTTYIEDIGIQLINNPKTFVIKLKKALYGLKQAARSWYETLGNWLIKNGFVKSMADACLFIGKDVILFAWVDDIILIGKEADNILKRLEKDFKVKDLGLASHILGIKISQSDHMITLSQQHYIEELISQYGLEDSKLNMTPMQSNIKLETATDEEHEEFKKLNINYRAAIGSLNYLSQCTRPDMAYTVGTLSQFLEKPSLSHWSAFKRAL</sequence>
<organism evidence="2 3">
    <name type="scientific">Austropuccinia psidii MF-1</name>
    <dbReference type="NCBI Taxonomy" id="1389203"/>
    <lineage>
        <taxon>Eukaryota</taxon>
        <taxon>Fungi</taxon>
        <taxon>Dikarya</taxon>
        <taxon>Basidiomycota</taxon>
        <taxon>Pucciniomycotina</taxon>
        <taxon>Pucciniomycetes</taxon>
        <taxon>Pucciniales</taxon>
        <taxon>Sphaerophragmiaceae</taxon>
        <taxon>Austropuccinia</taxon>
    </lineage>
</organism>
<reference evidence="2" key="1">
    <citation type="submission" date="2021-03" db="EMBL/GenBank/DDBJ databases">
        <title>Draft genome sequence of rust myrtle Austropuccinia psidii MF-1, a brazilian biotype.</title>
        <authorList>
            <person name="Quecine M.C."/>
            <person name="Pachon D.M.R."/>
            <person name="Bonatelli M.L."/>
            <person name="Correr F.H."/>
            <person name="Franceschini L.M."/>
            <person name="Leite T.F."/>
            <person name="Margarido G.R.A."/>
            <person name="Almeida C.A."/>
            <person name="Ferrarezi J.A."/>
            <person name="Labate C.A."/>
        </authorList>
    </citation>
    <scope>NUCLEOTIDE SEQUENCE</scope>
    <source>
        <strain evidence="2">MF-1</strain>
    </source>
</reference>
<protein>
    <recommendedName>
        <fullName evidence="1">Reverse transcriptase Ty1/copia-type domain-containing protein</fullName>
    </recommendedName>
</protein>
<keyword evidence="3" id="KW-1185">Reference proteome</keyword>
<dbReference type="Proteomes" id="UP000765509">
    <property type="component" value="Unassembled WGS sequence"/>
</dbReference>